<evidence type="ECO:0008006" key="3">
    <source>
        <dbReference type="Google" id="ProtNLM"/>
    </source>
</evidence>
<protein>
    <recommendedName>
        <fullName evidence="3">Reverse transcriptase domain-containing protein</fullName>
    </recommendedName>
</protein>
<sequence>MRSVPYAALPLVDAELKHLEELGVLTLVSYSTWAAPIVVVKKPNGSYLRRLSRWSQRRSNAELLSTAGPR</sequence>
<dbReference type="EMBL" id="UYRU01089601">
    <property type="protein sequence ID" value="VDN36809.1"/>
    <property type="molecule type" value="Genomic_DNA"/>
</dbReference>
<dbReference type="Proteomes" id="UP000281553">
    <property type="component" value="Unassembled WGS sequence"/>
</dbReference>
<proteinExistence type="predicted"/>
<name>A0A3P7R6Z7_DIBLA</name>
<dbReference type="SUPFAM" id="SSF56672">
    <property type="entry name" value="DNA/RNA polymerases"/>
    <property type="match status" value="1"/>
</dbReference>
<dbReference type="OrthoDB" id="10068977at2759"/>
<dbReference type="AlphaFoldDB" id="A0A3P7R6Z7"/>
<evidence type="ECO:0000313" key="2">
    <source>
        <dbReference type="Proteomes" id="UP000281553"/>
    </source>
</evidence>
<dbReference type="InterPro" id="IPR043502">
    <property type="entry name" value="DNA/RNA_pol_sf"/>
</dbReference>
<accession>A0A3P7R6Z7</accession>
<keyword evidence="2" id="KW-1185">Reference proteome</keyword>
<reference evidence="1 2" key="1">
    <citation type="submission" date="2018-11" db="EMBL/GenBank/DDBJ databases">
        <authorList>
            <consortium name="Pathogen Informatics"/>
        </authorList>
    </citation>
    <scope>NUCLEOTIDE SEQUENCE [LARGE SCALE GENOMIC DNA]</scope>
</reference>
<evidence type="ECO:0000313" key="1">
    <source>
        <dbReference type="EMBL" id="VDN36809.1"/>
    </source>
</evidence>
<gene>
    <name evidence="1" type="ORF">DILT_LOCUS17141</name>
</gene>
<organism evidence="1 2">
    <name type="scientific">Dibothriocephalus latus</name>
    <name type="common">Fish tapeworm</name>
    <name type="synonym">Diphyllobothrium latum</name>
    <dbReference type="NCBI Taxonomy" id="60516"/>
    <lineage>
        <taxon>Eukaryota</taxon>
        <taxon>Metazoa</taxon>
        <taxon>Spiralia</taxon>
        <taxon>Lophotrochozoa</taxon>
        <taxon>Platyhelminthes</taxon>
        <taxon>Cestoda</taxon>
        <taxon>Eucestoda</taxon>
        <taxon>Diphyllobothriidea</taxon>
        <taxon>Diphyllobothriidae</taxon>
        <taxon>Dibothriocephalus</taxon>
    </lineage>
</organism>
<dbReference type="Gene3D" id="3.10.10.10">
    <property type="entry name" value="HIV Type 1 Reverse Transcriptase, subunit A, domain 1"/>
    <property type="match status" value="1"/>
</dbReference>